<gene>
    <name evidence="9" type="ORF">FNT36_19495</name>
</gene>
<dbReference type="PROSITE" id="PS00676">
    <property type="entry name" value="SIGMA54_INTERACT_2"/>
    <property type="match status" value="1"/>
</dbReference>
<dbReference type="SUPFAM" id="SSF46689">
    <property type="entry name" value="Homeodomain-like"/>
    <property type="match status" value="1"/>
</dbReference>
<dbReference type="Gene3D" id="1.10.10.60">
    <property type="entry name" value="Homeodomain-like"/>
    <property type="match status" value="1"/>
</dbReference>
<dbReference type="OrthoDB" id="5496274at2"/>
<keyword evidence="6" id="KW-0597">Phosphoprotein</keyword>
<dbReference type="PANTHER" id="PTHR32071">
    <property type="entry name" value="TRANSCRIPTIONAL REGULATORY PROTEIN"/>
    <property type="match status" value="1"/>
</dbReference>
<dbReference type="InterPro" id="IPR002197">
    <property type="entry name" value="HTH_Fis"/>
</dbReference>
<name>A0A558BPF7_9BACT</name>
<accession>A0A558BPF7</accession>
<dbReference type="SMART" id="SM00382">
    <property type="entry name" value="AAA"/>
    <property type="match status" value="1"/>
</dbReference>
<protein>
    <submittedName>
        <fullName evidence="9">Sigma-54-dependent Fis family transcriptional regulator</fullName>
    </submittedName>
</protein>
<dbReference type="PROSITE" id="PS50045">
    <property type="entry name" value="SIGMA54_INTERACT_4"/>
    <property type="match status" value="1"/>
</dbReference>
<keyword evidence="2" id="KW-0067">ATP-binding</keyword>
<dbReference type="Gene3D" id="1.10.8.60">
    <property type="match status" value="1"/>
</dbReference>
<keyword evidence="5" id="KW-0804">Transcription</keyword>
<dbReference type="InterPro" id="IPR025943">
    <property type="entry name" value="Sigma_54_int_dom_ATP-bd_2"/>
</dbReference>
<evidence type="ECO:0000256" key="3">
    <source>
        <dbReference type="ARBA" id="ARBA00023015"/>
    </source>
</evidence>
<dbReference type="InterPro" id="IPR002078">
    <property type="entry name" value="Sigma_54_int"/>
</dbReference>
<dbReference type="Pfam" id="PF02954">
    <property type="entry name" value="HTH_8"/>
    <property type="match status" value="1"/>
</dbReference>
<keyword evidence="10" id="KW-1185">Reference proteome</keyword>
<dbReference type="EMBL" id="VMRJ01000005">
    <property type="protein sequence ID" value="TVT38382.1"/>
    <property type="molecule type" value="Genomic_DNA"/>
</dbReference>
<dbReference type="InterPro" id="IPR001789">
    <property type="entry name" value="Sig_transdc_resp-reg_receiver"/>
</dbReference>
<dbReference type="Pfam" id="PF00072">
    <property type="entry name" value="Response_reg"/>
    <property type="match status" value="1"/>
</dbReference>
<evidence type="ECO:0000256" key="2">
    <source>
        <dbReference type="ARBA" id="ARBA00022840"/>
    </source>
</evidence>
<dbReference type="PANTHER" id="PTHR32071:SF121">
    <property type="entry name" value="SIGMA L-DEPENDENT TRANSCRIPTIONAL REGULATOR YQIR-RELATED"/>
    <property type="match status" value="1"/>
</dbReference>
<dbReference type="GO" id="GO:0005524">
    <property type="term" value="F:ATP binding"/>
    <property type="evidence" value="ECO:0007669"/>
    <property type="project" value="UniProtKB-KW"/>
</dbReference>
<dbReference type="InterPro" id="IPR009057">
    <property type="entry name" value="Homeodomain-like_sf"/>
</dbReference>
<dbReference type="AlphaFoldDB" id="A0A558BPF7"/>
<evidence type="ECO:0000256" key="5">
    <source>
        <dbReference type="ARBA" id="ARBA00023163"/>
    </source>
</evidence>
<dbReference type="InterPro" id="IPR003593">
    <property type="entry name" value="AAA+_ATPase"/>
</dbReference>
<dbReference type="PROSITE" id="PS00688">
    <property type="entry name" value="SIGMA54_INTERACT_3"/>
    <property type="match status" value="1"/>
</dbReference>
<keyword evidence="3" id="KW-0805">Transcription regulation</keyword>
<dbReference type="SMART" id="SM00448">
    <property type="entry name" value="REC"/>
    <property type="match status" value="1"/>
</dbReference>
<dbReference type="RefSeq" id="WP_144851196.1">
    <property type="nucleotide sequence ID" value="NZ_VMRJ01000005.1"/>
</dbReference>
<evidence type="ECO:0000259" key="8">
    <source>
        <dbReference type="PROSITE" id="PS50110"/>
    </source>
</evidence>
<dbReference type="Gene3D" id="3.40.50.2300">
    <property type="match status" value="1"/>
</dbReference>
<keyword evidence="4" id="KW-0238">DNA-binding</keyword>
<dbReference type="InterPro" id="IPR058031">
    <property type="entry name" value="AAA_lid_NorR"/>
</dbReference>
<dbReference type="GO" id="GO:0043565">
    <property type="term" value="F:sequence-specific DNA binding"/>
    <property type="evidence" value="ECO:0007669"/>
    <property type="project" value="InterPro"/>
</dbReference>
<dbReference type="Gene3D" id="3.40.50.300">
    <property type="entry name" value="P-loop containing nucleotide triphosphate hydrolases"/>
    <property type="match status" value="1"/>
</dbReference>
<dbReference type="FunFam" id="3.40.50.300:FF:000006">
    <property type="entry name" value="DNA-binding transcriptional regulator NtrC"/>
    <property type="match status" value="1"/>
</dbReference>
<evidence type="ECO:0000256" key="6">
    <source>
        <dbReference type="PROSITE-ProRule" id="PRU00169"/>
    </source>
</evidence>
<dbReference type="PROSITE" id="PS50110">
    <property type="entry name" value="RESPONSE_REGULATORY"/>
    <property type="match status" value="1"/>
</dbReference>
<proteinExistence type="predicted"/>
<organism evidence="9 10">
    <name type="scientific">Hymenobacter setariae</name>
    <dbReference type="NCBI Taxonomy" id="2594794"/>
    <lineage>
        <taxon>Bacteria</taxon>
        <taxon>Pseudomonadati</taxon>
        <taxon>Bacteroidota</taxon>
        <taxon>Cytophagia</taxon>
        <taxon>Cytophagales</taxon>
        <taxon>Hymenobacteraceae</taxon>
        <taxon>Hymenobacter</taxon>
    </lineage>
</organism>
<dbReference type="Pfam" id="PF00158">
    <property type="entry name" value="Sigma54_activat"/>
    <property type="match status" value="1"/>
</dbReference>
<feature type="domain" description="Sigma-54 factor interaction" evidence="7">
    <location>
        <begin position="146"/>
        <end position="375"/>
    </location>
</feature>
<dbReference type="InterPro" id="IPR025944">
    <property type="entry name" value="Sigma_54_int_dom_CS"/>
</dbReference>
<dbReference type="Proteomes" id="UP000317624">
    <property type="component" value="Unassembled WGS sequence"/>
</dbReference>
<evidence type="ECO:0000259" key="7">
    <source>
        <dbReference type="PROSITE" id="PS50045"/>
    </source>
</evidence>
<evidence type="ECO:0000313" key="10">
    <source>
        <dbReference type="Proteomes" id="UP000317624"/>
    </source>
</evidence>
<evidence type="ECO:0000256" key="4">
    <source>
        <dbReference type="ARBA" id="ARBA00023125"/>
    </source>
</evidence>
<feature type="domain" description="Response regulatory" evidence="8">
    <location>
        <begin position="5"/>
        <end position="121"/>
    </location>
</feature>
<comment type="caution">
    <text evidence="9">The sequence shown here is derived from an EMBL/GenBank/DDBJ whole genome shotgun (WGS) entry which is preliminary data.</text>
</comment>
<sequence length="455" mass="49659">MPEGTILVIDDEEFLRQAVARTLELEGYTVLQAANAYHGLAALREHAAEVLVVLSDVKLPDGRGLDLLPRYKTLAPLAEVILLTAYGTIADSVQAMKNGAFDYLTKSDADEQLVVIVDRAADKARLQRRVADLEQKVGAQYSFDAMVGHAPALEQAKKIARQVAPTDATVLLEGPTGAGKELFAQAIHQASGRKNKPFVALNCSAYPKDLLESELFGYKKGAFTGANVDKKGMFEEANGGTLFLDEIGELEGNAQAKLLRALETQEFVKLGDSRPTRVNVRLLAATNRNLKQEAAEGHFRPDLYYRLSVVVLPVPPLSARRADVPALVQYFAQYFAAKLRQRPLQVSPEAMQALERYGWPGNIRELKNVVERAAILTPPGQPLALDELPLEVQLAAAPGPTSDAALDADPRSLRNAERQHVQRILLECGGNKAEAARVLGVAHTTLYRKIQDYGL</sequence>
<evidence type="ECO:0000256" key="1">
    <source>
        <dbReference type="ARBA" id="ARBA00022741"/>
    </source>
</evidence>
<dbReference type="InterPro" id="IPR027417">
    <property type="entry name" value="P-loop_NTPase"/>
</dbReference>
<dbReference type="PRINTS" id="PR01590">
    <property type="entry name" value="HTHFIS"/>
</dbReference>
<dbReference type="GO" id="GO:0006355">
    <property type="term" value="P:regulation of DNA-templated transcription"/>
    <property type="evidence" value="ECO:0007669"/>
    <property type="project" value="InterPro"/>
</dbReference>
<dbReference type="InterPro" id="IPR011006">
    <property type="entry name" value="CheY-like_superfamily"/>
</dbReference>
<dbReference type="SUPFAM" id="SSF52540">
    <property type="entry name" value="P-loop containing nucleoside triphosphate hydrolases"/>
    <property type="match status" value="1"/>
</dbReference>
<evidence type="ECO:0000313" key="9">
    <source>
        <dbReference type="EMBL" id="TVT38382.1"/>
    </source>
</evidence>
<dbReference type="GO" id="GO:0000160">
    <property type="term" value="P:phosphorelay signal transduction system"/>
    <property type="evidence" value="ECO:0007669"/>
    <property type="project" value="InterPro"/>
</dbReference>
<dbReference type="SUPFAM" id="SSF52172">
    <property type="entry name" value="CheY-like"/>
    <property type="match status" value="1"/>
</dbReference>
<dbReference type="CDD" id="cd00009">
    <property type="entry name" value="AAA"/>
    <property type="match status" value="1"/>
</dbReference>
<reference evidence="9 10" key="1">
    <citation type="submission" date="2019-07" db="EMBL/GenBank/DDBJ databases">
        <title>Hymenobacter sp. straun FUR1 Genome sequencing and assembly.</title>
        <authorList>
            <person name="Chhetri G."/>
        </authorList>
    </citation>
    <scope>NUCLEOTIDE SEQUENCE [LARGE SCALE GENOMIC DNA]</scope>
    <source>
        <strain evidence="9 10">Fur1</strain>
    </source>
</reference>
<keyword evidence="1" id="KW-0547">Nucleotide-binding</keyword>
<dbReference type="Pfam" id="PF25601">
    <property type="entry name" value="AAA_lid_14"/>
    <property type="match status" value="1"/>
</dbReference>
<feature type="modified residue" description="4-aspartylphosphate" evidence="6">
    <location>
        <position position="56"/>
    </location>
</feature>